<dbReference type="EMBL" id="JABSTR010000006">
    <property type="protein sequence ID" value="KAH9373337.1"/>
    <property type="molecule type" value="Genomic_DNA"/>
</dbReference>
<name>A0A9J6GEZ4_HAELO</name>
<reference evidence="1 2" key="1">
    <citation type="journal article" date="2020" name="Cell">
        <title>Large-Scale Comparative Analyses of Tick Genomes Elucidate Their Genetic Diversity and Vector Capacities.</title>
        <authorList>
            <consortium name="Tick Genome and Microbiome Consortium (TIGMIC)"/>
            <person name="Jia N."/>
            <person name="Wang J."/>
            <person name="Shi W."/>
            <person name="Du L."/>
            <person name="Sun Y."/>
            <person name="Zhan W."/>
            <person name="Jiang J.F."/>
            <person name="Wang Q."/>
            <person name="Zhang B."/>
            <person name="Ji P."/>
            <person name="Bell-Sakyi L."/>
            <person name="Cui X.M."/>
            <person name="Yuan T.T."/>
            <person name="Jiang B.G."/>
            <person name="Yang W.F."/>
            <person name="Lam T.T."/>
            <person name="Chang Q.C."/>
            <person name="Ding S.J."/>
            <person name="Wang X.J."/>
            <person name="Zhu J.G."/>
            <person name="Ruan X.D."/>
            <person name="Zhao L."/>
            <person name="Wei J.T."/>
            <person name="Ye R.Z."/>
            <person name="Que T.C."/>
            <person name="Du C.H."/>
            <person name="Zhou Y.H."/>
            <person name="Cheng J.X."/>
            <person name="Dai P.F."/>
            <person name="Guo W.B."/>
            <person name="Han X.H."/>
            <person name="Huang E.J."/>
            <person name="Li L.F."/>
            <person name="Wei W."/>
            <person name="Gao Y.C."/>
            <person name="Liu J.Z."/>
            <person name="Shao H.Z."/>
            <person name="Wang X."/>
            <person name="Wang C.C."/>
            <person name="Yang T.C."/>
            <person name="Huo Q.B."/>
            <person name="Li W."/>
            <person name="Chen H.Y."/>
            <person name="Chen S.E."/>
            <person name="Zhou L.G."/>
            <person name="Ni X.B."/>
            <person name="Tian J.H."/>
            <person name="Sheng Y."/>
            <person name="Liu T."/>
            <person name="Pan Y.S."/>
            <person name="Xia L.Y."/>
            <person name="Li J."/>
            <person name="Zhao F."/>
            <person name="Cao W.C."/>
        </authorList>
    </citation>
    <scope>NUCLEOTIDE SEQUENCE [LARGE SCALE GENOMIC DNA]</scope>
    <source>
        <strain evidence="1">HaeL-2018</strain>
    </source>
</reference>
<dbReference type="AlphaFoldDB" id="A0A9J6GEZ4"/>
<comment type="caution">
    <text evidence="1">The sequence shown here is derived from an EMBL/GenBank/DDBJ whole genome shotgun (WGS) entry which is preliminary data.</text>
</comment>
<protein>
    <submittedName>
        <fullName evidence="1">Uncharacterized protein</fullName>
    </submittedName>
</protein>
<dbReference type="OrthoDB" id="10486141at2759"/>
<organism evidence="1 2">
    <name type="scientific">Haemaphysalis longicornis</name>
    <name type="common">Bush tick</name>
    <dbReference type="NCBI Taxonomy" id="44386"/>
    <lineage>
        <taxon>Eukaryota</taxon>
        <taxon>Metazoa</taxon>
        <taxon>Ecdysozoa</taxon>
        <taxon>Arthropoda</taxon>
        <taxon>Chelicerata</taxon>
        <taxon>Arachnida</taxon>
        <taxon>Acari</taxon>
        <taxon>Parasitiformes</taxon>
        <taxon>Ixodida</taxon>
        <taxon>Ixodoidea</taxon>
        <taxon>Ixodidae</taxon>
        <taxon>Haemaphysalinae</taxon>
        <taxon>Haemaphysalis</taxon>
    </lineage>
</organism>
<keyword evidence="2" id="KW-1185">Reference proteome</keyword>
<evidence type="ECO:0000313" key="2">
    <source>
        <dbReference type="Proteomes" id="UP000821853"/>
    </source>
</evidence>
<dbReference type="VEuPathDB" id="VectorBase:HLOH_044222"/>
<dbReference type="Proteomes" id="UP000821853">
    <property type="component" value="Chromosome 4"/>
</dbReference>
<gene>
    <name evidence="1" type="ORF">HPB48_018390</name>
</gene>
<sequence>MRGLLRECSQAAAYRARARVVTGARGRHHLNEEGRVLRHWQRAERTSFPRFAVCHEAPPSVGQRSPRGIHGEPRLAVQRLLISAFFASTGRFISARRAQRTLVPRPGLTSWLSALLLDVSPGRRIRQCKRGRTVTKQITMGTEVIYHRCVLLRPSDARPGLQVPLVHASWTRLLTDVIPGLRTSATTPETTLNETRSGDLRDYDDAVQDLLDSILAAHNLPSDSSRRRGKRSTSLDISIKDSLGE</sequence>
<accession>A0A9J6GEZ4</accession>
<evidence type="ECO:0000313" key="1">
    <source>
        <dbReference type="EMBL" id="KAH9373337.1"/>
    </source>
</evidence>
<proteinExistence type="predicted"/>